<evidence type="ECO:0000313" key="1">
    <source>
        <dbReference type="EMBL" id="KAL3513457.1"/>
    </source>
</evidence>
<accession>A0ABD2Z506</accession>
<organism evidence="1 2">
    <name type="scientific">Cinchona calisaya</name>
    <dbReference type="NCBI Taxonomy" id="153742"/>
    <lineage>
        <taxon>Eukaryota</taxon>
        <taxon>Viridiplantae</taxon>
        <taxon>Streptophyta</taxon>
        <taxon>Embryophyta</taxon>
        <taxon>Tracheophyta</taxon>
        <taxon>Spermatophyta</taxon>
        <taxon>Magnoliopsida</taxon>
        <taxon>eudicotyledons</taxon>
        <taxon>Gunneridae</taxon>
        <taxon>Pentapetalae</taxon>
        <taxon>asterids</taxon>
        <taxon>lamiids</taxon>
        <taxon>Gentianales</taxon>
        <taxon>Rubiaceae</taxon>
        <taxon>Cinchonoideae</taxon>
        <taxon>Cinchoneae</taxon>
        <taxon>Cinchona</taxon>
    </lineage>
</organism>
<dbReference type="Proteomes" id="UP001630127">
    <property type="component" value="Unassembled WGS sequence"/>
</dbReference>
<protein>
    <submittedName>
        <fullName evidence="1">Uncharacterized protein</fullName>
    </submittedName>
</protein>
<evidence type="ECO:0000313" key="2">
    <source>
        <dbReference type="Proteomes" id="UP001630127"/>
    </source>
</evidence>
<comment type="caution">
    <text evidence="1">The sequence shown here is derived from an EMBL/GenBank/DDBJ whole genome shotgun (WGS) entry which is preliminary data.</text>
</comment>
<gene>
    <name evidence="1" type="ORF">ACH5RR_026174</name>
</gene>
<dbReference type="EMBL" id="JBJUIK010000011">
    <property type="protein sequence ID" value="KAL3513457.1"/>
    <property type="molecule type" value="Genomic_DNA"/>
</dbReference>
<name>A0ABD2Z506_9GENT</name>
<proteinExistence type="predicted"/>
<reference evidence="1 2" key="1">
    <citation type="submission" date="2024-11" db="EMBL/GenBank/DDBJ databases">
        <title>A near-complete genome assembly of Cinchona calisaya.</title>
        <authorList>
            <person name="Lian D.C."/>
            <person name="Zhao X.W."/>
            <person name="Wei L."/>
        </authorList>
    </citation>
    <scope>NUCLEOTIDE SEQUENCE [LARGE SCALE GENOMIC DNA]</scope>
    <source>
        <tissue evidence="1">Nenye</tissue>
    </source>
</reference>
<sequence>MLMFKWSNIDVQAANTKKTRNHNMADEENSIVVHAGNIDRTTVAEVDGAILAISGITVSAPIAISEAVHKATVVVRKHSPVWNFFENWDELKINYVNSAKPISLYAMVVDDQHAKFLSRKKVQAIHLDENFDSLTDLDLVVCPLISYLDLFAKLHECISYLNLLEFVVSDSTVASNLVLQVKRCKQKEYTITRTMITQQVSWSICSSLSLDYQ</sequence>
<keyword evidence="2" id="KW-1185">Reference proteome</keyword>
<dbReference type="AlphaFoldDB" id="A0ABD2Z506"/>